<sequence>MDYQFPDVLWFHPSQETKSNSVQHLASRARKGVRSGVSDVIILTPGVRWYKATIELKRHDSTLSKWQPGQIPFLNDSASAGAFSAVACGLDQIKIAVLTYFGLPFDVG</sequence>
<accession>A0A3G3M704</accession>
<dbReference type="RefSeq" id="YP_010054349.1">
    <property type="nucleotide sequence ID" value="NC_054651.1"/>
</dbReference>
<evidence type="ECO:0000313" key="6">
    <source>
        <dbReference type="Proteomes" id="UP000273371"/>
    </source>
</evidence>
<evidence type="ECO:0000256" key="3">
    <source>
        <dbReference type="ARBA" id="ARBA00022801"/>
    </source>
</evidence>
<dbReference type="InterPro" id="IPR011856">
    <property type="entry name" value="tRNA_endonuc-like_dom_sf"/>
</dbReference>
<comment type="cofactor">
    <cofactor evidence="1">
        <name>Mg(2+)</name>
        <dbReference type="ChEBI" id="CHEBI:18420"/>
    </cofactor>
</comment>
<keyword evidence="2" id="KW-0540">Nuclease</keyword>
<dbReference type="EMBL" id="MH717097">
    <property type="protein sequence ID" value="AYR02322.1"/>
    <property type="molecule type" value="Genomic_DNA"/>
</dbReference>
<dbReference type="GO" id="GO:0003676">
    <property type="term" value="F:nucleic acid binding"/>
    <property type="evidence" value="ECO:0007669"/>
    <property type="project" value="InterPro"/>
</dbReference>
<keyword evidence="3" id="KW-0378">Hydrolase</keyword>
<evidence type="ECO:0000256" key="2">
    <source>
        <dbReference type="ARBA" id="ARBA00022722"/>
    </source>
</evidence>
<evidence type="ECO:0000256" key="1">
    <source>
        <dbReference type="ARBA" id="ARBA00001946"/>
    </source>
</evidence>
<dbReference type="InterPro" id="IPR014883">
    <property type="entry name" value="VRR_NUC"/>
</dbReference>
<dbReference type="Proteomes" id="UP000273371">
    <property type="component" value="Segment"/>
</dbReference>
<dbReference type="KEGG" id="vg:64470032"/>
<keyword evidence="6" id="KW-1185">Reference proteome</keyword>
<name>A0A3G3M704_9CAUD</name>
<proteinExistence type="predicted"/>
<evidence type="ECO:0000313" key="5">
    <source>
        <dbReference type="EMBL" id="AYR02322.1"/>
    </source>
</evidence>
<dbReference type="GeneID" id="64470032"/>
<organism evidence="5 6">
    <name type="scientific">Escherichia phage C1</name>
    <dbReference type="NCBI Taxonomy" id="2340716"/>
    <lineage>
        <taxon>Viruses</taxon>
        <taxon>Duplodnaviria</taxon>
        <taxon>Heunggongvirae</taxon>
        <taxon>Uroviricota</taxon>
        <taxon>Caudoviricetes</taxon>
        <taxon>Deseoctovirus</taxon>
        <taxon>Deseoctovirus C1</taxon>
    </lineage>
</organism>
<dbReference type="Gene3D" id="3.40.1350.10">
    <property type="match status" value="1"/>
</dbReference>
<reference evidence="5 6" key="1">
    <citation type="submission" date="2018-08" db="EMBL/GenBank/DDBJ databases">
        <title>Distribution characteristics of Escherichia coli phages in piglets intestinal isolated from Jiangsu and Anhui province.</title>
        <authorList>
            <person name="Lin Y."/>
            <person name="Zhou B."/>
            <person name="Luo J."/>
            <person name="Hua J."/>
            <person name="Zhang M."/>
        </authorList>
    </citation>
    <scope>NUCLEOTIDE SEQUENCE [LARGE SCALE GENOMIC DNA]</scope>
</reference>
<evidence type="ECO:0000259" key="4">
    <source>
        <dbReference type="Pfam" id="PF08774"/>
    </source>
</evidence>
<feature type="domain" description="VRR-NUC" evidence="4">
    <location>
        <begin position="23"/>
        <end position="81"/>
    </location>
</feature>
<protein>
    <recommendedName>
        <fullName evidence="4">VRR-NUC domain-containing protein</fullName>
    </recommendedName>
</protein>
<dbReference type="Pfam" id="PF08774">
    <property type="entry name" value="VRR_NUC"/>
    <property type="match status" value="1"/>
</dbReference>